<keyword evidence="4 9" id="KW-0813">Transport</keyword>
<evidence type="ECO:0000256" key="9">
    <source>
        <dbReference type="RuleBase" id="RU000356"/>
    </source>
</evidence>
<dbReference type="InterPro" id="IPR000971">
    <property type="entry name" value="Globin"/>
</dbReference>
<dbReference type="Ensembl" id="ENSCMUT00000038368.1">
    <property type="protein sequence ID" value="ENSCMUP00000033906.1"/>
    <property type="gene ID" value="ENSCMUG00000000778.2"/>
</dbReference>
<dbReference type="InterPro" id="IPR009050">
    <property type="entry name" value="Globin-like_sf"/>
</dbReference>
<evidence type="ECO:0000256" key="3">
    <source>
        <dbReference type="ARBA" id="ARBA00011460"/>
    </source>
</evidence>
<dbReference type="Gene3D" id="1.10.490.10">
    <property type="entry name" value="Globins"/>
    <property type="match status" value="1"/>
</dbReference>
<reference evidence="13" key="1">
    <citation type="submission" date="2019-10" db="EMBL/GenBank/DDBJ databases">
        <title>Corvus moneduloides (New Caledonian crow) genome, bCorMon1, primary haplotype.</title>
        <authorList>
            <person name="Rutz C."/>
            <person name="Fungtammasan C."/>
            <person name="Mountcastle J."/>
            <person name="Formenti G."/>
            <person name="Chow W."/>
            <person name="Howe K."/>
            <person name="Steele M.P."/>
            <person name="Fernandes J."/>
            <person name="Gilbert M.T.P."/>
            <person name="Fedrigo O."/>
            <person name="Jarvis E.D."/>
            <person name="Gemmell N."/>
        </authorList>
    </citation>
    <scope>NUCLEOTIDE SEQUENCE [LARGE SCALE GENOMIC DNA]</scope>
</reference>
<evidence type="ECO:0000259" key="11">
    <source>
        <dbReference type="PROSITE" id="PS01033"/>
    </source>
</evidence>
<dbReference type="PRINTS" id="PR00815">
    <property type="entry name" value="PIHAEM"/>
</dbReference>
<name>A0A8U7MX10_CORMO</name>
<dbReference type="SUPFAM" id="SSF46458">
    <property type="entry name" value="Globin-like"/>
    <property type="match status" value="1"/>
</dbReference>
<evidence type="ECO:0000256" key="7">
    <source>
        <dbReference type="ARBA" id="ARBA00022723"/>
    </source>
</evidence>
<evidence type="ECO:0000313" key="12">
    <source>
        <dbReference type="Ensembl" id="ENSCMUP00000033906.1"/>
    </source>
</evidence>
<reference evidence="12" key="3">
    <citation type="submission" date="2025-09" db="UniProtKB">
        <authorList>
            <consortium name="Ensembl"/>
        </authorList>
    </citation>
    <scope>IDENTIFICATION</scope>
</reference>
<accession>A0A8U7MX10</accession>
<evidence type="ECO:0000256" key="1">
    <source>
        <dbReference type="ARBA" id="ARBA00003705"/>
    </source>
</evidence>
<sequence>MGQPGKVLPPAQFWCWAGAAGQDRQLGPPGASLGQGPPRHLGPSKAVPQPLPQPSHPLAPQCDKIRLGGGASGYKRRPCRCCCYQPLPTFPAATMLTAEDKKLIQQVWGKVGGAEEEIGAETLWRMFHSYPPTKTYFPHFDLSQGSDQIRGHGKKVVAALGTAIKNLDNLSQALSELSNLHAYNLRVDPGSEELEHPWQRRLLQGRMGMGGLQQPQTAPIAHPDPWGAVQRGPWPLPGAQCRARGS</sequence>
<keyword evidence="5 9" id="KW-0349">Heme</keyword>
<gene>
    <name evidence="12" type="primary">LOC116452116</name>
</gene>
<dbReference type="GO" id="GO:0043177">
    <property type="term" value="F:organic acid binding"/>
    <property type="evidence" value="ECO:0007669"/>
    <property type="project" value="TreeGrafter"/>
</dbReference>
<dbReference type="InterPro" id="IPR050056">
    <property type="entry name" value="Hemoglobin_oxygen_transport"/>
</dbReference>
<dbReference type="PANTHER" id="PTHR11442:SF41">
    <property type="entry name" value="HEMOGLOBIN SUBUNIT ZETA"/>
    <property type="match status" value="1"/>
</dbReference>
<keyword evidence="8" id="KW-0408">Iron</keyword>
<dbReference type="GO" id="GO:0020037">
    <property type="term" value="F:heme binding"/>
    <property type="evidence" value="ECO:0007669"/>
    <property type="project" value="InterPro"/>
</dbReference>
<comment type="function">
    <text evidence="1">Involved in oxygen transport from the lung to the various peripheral tissues.</text>
</comment>
<dbReference type="InterPro" id="IPR002338">
    <property type="entry name" value="Hemoglobin_a-typ"/>
</dbReference>
<dbReference type="PANTHER" id="PTHR11442">
    <property type="entry name" value="HEMOGLOBIN FAMILY MEMBER"/>
    <property type="match status" value="1"/>
</dbReference>
<keyword evidence="6 9" id="KW-0561">Oxygen transport</keyword>
<feature type="domain" description="Globin" evidence="11">
    <location>
        <begin position="95"/>
        <end position="246"/>
    </location>
</feature>
<dbReference type="GO" id="GO:0005833">
    <property type="term" value="C:hemoglobin complex"/>
    <property type="evidence" value="ECO:0007669"/>
    <property type="project" value="InterPro"/>
</dbReference>
<feature type="region of interest" description="Disordered" evidence="10">
    <location>
        <begin position="210"/>
        <end position="246"/>
    </location>
</feature>
<evidence type="ECO:0000256" key="10">
    <source>
        <dbReference type="SAM" id="MobiDB-lite"/>
    </source>
</evidence>
<dbReference type="GO" id="GO:0031838">
    <property type="term" value="C:haptoglobin-hemoglobin complex"/>
    <property type="evidence" value="ECO:0007669"/>
    <property type="project" value="TreeGrafter"/>
</dbReference>
<dbReference type="GO" id="GO:0072562">
    <property type="term" value="C:blood microparticle"/>
    <property type="evidence" value="ECO:0007669"/>
    <property type="project" value="TreeGrafter"/>
</dbReference>
<proteinExistence type="inferred from homology"/>
<protein>
    <recommendedName>
        <fullName evidence="11">Globin domain-containing protein</fullName>
    </recommendedName>
</protein>
<dbReference type="GO" id="GO:0005344">
    <property type="term" value="F:oxygen carrier activity"/>
    <property type="evidence" value="ECO:0007669"/>
    <property type="project" value="UniProtKB-KW"/>
</dbReference>
<dbReference type="GO" id="GO:0042744">
    <property type="term" value="P:hydrogen peroxide catabolic process"/>
    <property type="evidence" value="ECO:0007669"/>
    <property type="project" value="TreeGrafter"/>
</dbReference>
<feature type="region of interest" description="Disordered" evidence="10">
    <location>
        <begin position="24"/>
        <end position="61"/>
    </location>
</feature>
<dbReference type="GO" id="GO:0005506">
    <property type="term" value="F:iron ion binding"/>
    <property type="evidence" value="ECO:0007669"/>
    <property type="project" value="InterPro"/>
</dbReference>
<evidence type="ECO:0000256" key="2">
    <source>
        <dbReference type="ARBA" id="ARBA00008705"/>
    </source>
</evidence>
<comment type="similarity">
    <text evidence="2 9">Belongs to the globin family.</text>
</comment>
<dbReference type="Proteomes" id="UP000694553">
    <property type="component" value="Unassembled WGS sequence"/>
</dbReference>
<dbReference type="GO" id="GO:0019825">
    <property type="term" value="F:oxygen binding"/>
    <property type="evidence" value="ECO:0007669"/>
    <property type="project" value="InterPro"/>
</dbReference>
<evidence type="ECO:0000256" key="6">
    <source>
        <dbReference type="ARBA" id="ARBA00022621"/>
    </source>
</evidence>
<dbReference type="PRINTS" id="PR00612">
    <property type="entry name" value="ALPHAHAEM"/>
</dbReference>
<dbReference type="PROSITE" id="PS01033">
    <property type="entry name" value="GLOBIN"/>
    <property type="match status" value="1"/>
</dbReference>
<keyword evidence="7" id="KW-0479">Metal-binding</keyword>
<dbReference type="GO" id="GO:0031720">
    <property type="term" value="F:haptoglobin binding"/>
    <property type="evidence" value="ECO:0007669"/>
    <property type="project" value="TreeGrafter"/>
</dbReference>
<evidence type="ECO:0000313" key="13">
    <source>
        <dbReference type="Proteomes" id="UP000694553"/>
    </source>
</evidence>
<keyword evidence="13" id="KW-1185">Reference proteome</keyword>
<evidence type="ECO:0000256" key="5">
    <source>
        <dbReference type="ARBA" id="ARBA00022617"/>
    </source>
</evidence>
<evidence type="ECO:0000256" key="4">
    <source>
        <dbReference type="ARBA" id="ARBA00022448"/>
    </source>
</evidence>
<dbReference type="InterPro" id="IPR002339">
    <property type="entry name" value="Hemoglobin_pi"/>
</dbReference>
<dbReference type="AlphaFoldDB" id="A0A8U7MX10"/>
<dbReference type="Pfam" id="PF00042">
    <property type="entry name" value="Globin"/>
    <property type="match status" value="1"/>
</dbReference>
<dbReference type="InterPro" id="IPR012292">
    <property type="entry name" value="Globin/Proto"/>
</dbReference>
<evidence type="ECO:0000256" key="8">
    <source>
        <dbReference type="ARBA" id="ARBA00023004"/>
    </source>
</evidence>
<dbReference type="GO" id="GO:0004601">
    <property type="term" value="F:peroxidase activity"/>
    <property type="evidence" value="ECO:0007669"/>
    <property type="project" value="TreeGrafter"/>
</dbReference>
<organism evidence="12 13">
    <name type="scientific">Corvus moneduloides</name>
    <name type="common">New Caledonian crow</name>
    <dbReference type="NCBI Taxonomy" id="1196302"/>
    <lineage>
        <taxon>Eukaryota</taxon>
        <taxon>Metazoa</taxon>
        <taxon>Chordata</taxon>
        <taxon>Craniata</taxon>
        <taxon>Vertebrata</taxon>
        <taxon>Euteleostomi</taxon>
        <taxon>Archelosauria</taxon>
        <taxon>Archosauria</taxon>
        <taxon>Dinosauria</taxon>
        <taxon>Saurischia</taxon>
        <taxon>Theropoda</taxon>
        <taxon>Coelurosauria</taxon>
        <taxon>Aves</taxon>
        <taxon>Neognathae</taxon>
        <taxon>Neoaves</taxon>
        <taxon>Telluraves</taxon>
        <taxon>Australaves</taxon>
        <taxon>Passeriformes</taxon>
        <taxon>Corvoidea</taxon>
        <taxon>Corvidae</taxon>
        <taxon>Corvus</taxon>
    </lineage>
</organism>
<comment type="subunit">
    <text evidence="3">Heterotetramer of two alpha-D chains and two beta chains.</text>
</comment>
<reference evidence="12" key="2">
    <citation type="submission" date="2025-08" db="UniProtKB">
        <authorList>
            <consortium name="Ensembl"/>
        </authorList>
    </citation>
    <scope>IDENTIFICATION</scope>
</reference>